<evidence type="ECO:0000256" key="1">
    <source>
        <dbReference type="SAM" id="MobiDB-lite"/>
    </source>
</evidence>
<keyword evidence="2" id="KW-0812">Transmembrane</keyword>
<sequence>MIARLAGLTPELPASGRVPPQAWDRWKWRSRNASWESLSDRARWSAERPAYFSQALMAAHTEASRAAIRGYIGLRKMKIPLSLALLSNVLAIAALRSGPELFQVWEVISPCVQNILLRAYLTSFLGFFTGFSLNNAFQRFSRGLDHVQQLSVHLRTGTDLVLSLLAGSGEPGTPNIDRNAEEVVSWTKVYFIQACRGLHSVTLRTKRSKLDRAMEQWETFLSEQVVLSAACVSAVAAHSDVFVSTLQMELLWWRWLAPVLGSCPVDVQPSRKSFDAARSSFHAAHLLASGMTFPITMRLLEVIMYLFCLCHPWLTVQAFGAWSFLPTLFVTWLFFSAHRMSIDLWEPYGVKSGRRGRRALRARPDPLRAAGQHAEPLGRRPLRAAGPDGGGALQANPQPLRRHRGVAAPRLTRRLLPAASSQSARAVLAGARARRTARGAVARRPLAAAAAVARRPFGGPSGGAGEQRQHQE</sequence>
<proteinExistence type="predicted"/>
<feature type="region of interest" description="Disordered" evidence="1">
    <location>
        <begin position="453"/>
        <end position="472"/>
    </location>
</feature>
<reference evidence="3" key="1">
    <citation type="submission" date="2023-10" db="EMBL/GenBank/DDBJ databases">
        <authorList>
            <person name="Chen Y."/>
            <person name="Shah S."/>
            <person name="Dougan E. K."/>
            <person name="Thang M."/>
            <person name="Chan C."/>
        </authorList>
    </citation>
    <scope>NUCLEOTIDE SEQUENCE [LARGE SCALE GENOMIC DNA]</scope>
</reference>
<evidence type="ECO:0000313" key="4">
    <source>
        <dbReference type="Proteomes" id="UP001189429"/>
    </source>
</evidence>
<dbReference type="EMBL" id="CAUYUJ010010236">
    <property type="protein sequence ID" value="CAK0828894.1"/>
    <property type="molecule type" value="Genomic_DNA"/>
</dbReference>
<evidence type="ECO:0000313" key="3">
    <source>
        <dbReference type="EMBL" id="CAK0828894.1"/>
    </source>
</evidence>
<feature type="transmembrane region" description="Helical" evidence="2">
    <location>
        <begin position="313"/>
        <end position="335"/>
    </location>
</feature>
<accession>A0ABN9SAD3</accession>
<feature type="region of interest" description="Disordered" evidence="1">
    <location>
        <begin position="356"/>
        <end position="402"/>
    </location>
</feature>
<keyword evidence="4" id="KW-1185">Reference proteome</keyword>
<protein>
    <submittedName>
        <fullName evidence="3">Uncharacterized protein</fullName>
    </submittedName>
</protein>
<keyword evidence="2" id="KW-0472">Membrane</keyword>
<evidence type="ECO:0000256" key="2">
    <source>
        <dbReference type="SAM" id="Phobius"/>
    </source>
</evidence>
<gene>
    <name evidence="3" type="ORF">PCOR1329_LOCUS27993</name>
</gene>
<name>A0ABN9SAD3_9DINO</name>
<dbReference type="Proteomes" id="UP001189429">
    <property type="component" value="Unassembled WGS sequence"/>
</dbReference>
<comment type="caution">
    <text evidence="3">The sequence shown here is derived from an EMBL/GenBank/DDBJ whole genome shotgun (WGS) entry which is preliminary data.</text>
</comment>
<organism evidence="3 4">
    <name type="scientific">Prorocentrum cordatum</name>
    <dbReference type="NCBI Taxonomy" id="2364126"/>
    <lineage>
        <taxon>Eukaryota</taxon>
        <taxon>Sar</taxon>
        <taxon>Alveolata</taxon>
        <taxon>Dinophyceae</taxon>
        <taxon>Prorocentrales</taxon>
        <taxon>Prorocentraceae</taxon>
        <taxon>Prorocentrum</taxon>
    </lineage>
</organism>
<keyword evidence="2" id="KW-1133">Transmembrane helix</keyword>